<name>A0ABP3H968_9ACTN</name>
<evidence type="ECO:0000313" key="2">
    <source>
        <dbReference type="Proteomes" id="UP001500063"/>
    </source>
</evidence>
<dbReference type="EMBL" id="BAAABW010000025">
    <property type="protein sequence ID" value="GAA0362471.1"/>
    <property type="molecule type" value="Genomic_DNA"/>
</dbReference>
<organism evidence="1 2">
    <name type="scientific">Streptomyces blastmyceticus</name>
    <dbReference type="NCBI Taxonomy" id="68180"/>
    <lineage>
        <taxon>Bacteria</taxon>
        <taxon>Bacillati</taxon>
        <taxon>Actinomycetota</taxon>
        <taxon>Actinomycetes</taxon>
        <taxon>Kitasatosporales</taxon>
        <taxon>Streptomycetaceae</taxon>
        <taxon>Streptomyces</taxon>
    </lineage>
</organism>
<evidence type="ECO:0000313" key="1">
    <source>
        <dbReference type="EMBL" id="GAA0362471.1"/>
    </source>
</evidence>
<evidence type="ECO:0008006" key="3">
    <source>
        <dbReference type="Google" id="ProtNLM"/>
    </source>
</evidence>
<comment type="caution">
    <text evidence="1">The sequence shown here is derived from an EMBL/GenBank/DDBJ whole genome shotgun (WGS) entry which is preliminary data.</text>
</comment>
<keyword evidence="2" id="KW-1185">Reference proteome</keyword>
<gene>
    <name evidence="1" type="ORF">GCM10010319_45220</name>
</gene>
<reference evidence="2" key="1">
    <citation type="journal article" date="2019" name="Int. J. Syst. Evol. Microbiol.">
        <title>The Global Catalogue of Microorganisms (GCM) 10K type strain sequencing project: providing services to taxonomists for standard genome sequencing and annotation.</title>
        <authorList>
            <consortium name="The Broad Institute Genomics Platform"/>
            <consortium name="The Broad Institute Genome Sequencing Center for Infectious Disease"/>
            <person name="Wu L."/>
            <person name="Ma J."/>
        </authorList>
    </citation>
    <scope>NUCLEOTIDE SEQUENCE [LARGE SCALE GENOMIC DNA]</scope>
    <source>
        <strain evidence="2">JCM 4565</strain>
    </source>
</reference>
<dbReference type="Proteomes" id="UP001500063">
    <property type="component" value="Unassembled WGS sequence"/>
</dbReference>
<dbReference type="RefSeq" id="WP_344120327.1">
    <property type="nucleotide sequence ID" value="NZ_BAAABW010000025.1"/>
</dbReference>
<protein>
    <recommendedName>
        <fullName evidence="3">TFIIB-type zinc ribbon-containing protein</fullName>
    </recommendedName>
</protein>
<accession>A0ABP3H968</accession>
<proteinExistence type="predicted"/>
<sequence length="170" mass="20135">MPAPSAPPLRFRDPGHDKYHFACTDRVLVRCPKCERQAQVVPVPRDADSATPRWPAERRLVCRHCGLSRKRDEQTMTFRWYGDPEMSDPYFQVPLWLRTRTRHGLLWAYNAEHLDLLRQYVQATLREHDPWHEPWRKMGLIGRLPAWIKQAKNRDEVLRGLDRMRASLTG</sequence>